<dbReference type="CDD" id="cd01092">
    <property type="entry name" value="APP-like"/>
    <property type="match status" value="1"/>
</dbReference>
<dbReference type="SUPFAM" id="SSF55920">
    <property type="entry name" value="Creatinase/aminopeptidase"/>
    <property type="match status" value="1"/>
</dbReference>
<dbReference type="RefSeq" id="WP_078694567.1">
    <property type="nucleotide sequence ID" value="NZ_FUWX01000017.1"/>
</dbReference>
<protein>
    <submittedName>
        <fullName evidence="3">Xaa-Pro dipeptidase</fullName>
    </submittedName>
</protein>
<evidence type="ECO:0000259" key="2">
    <source>
        <dbReference type="Pfam" id="PF01321"/>
    </source>
</evidence>
<dbReference type="Gene3D" id="3.90.230.10">
    <property type="entry name" value="Creatinase/methionine aminopeptidase superfamily"/>
    <property type="match status" value="1"/>
</dbReference>
<evidence type="ECO:0000259" key="1">
    <source>
        <dbReference type="Pfam" id="PF00557"/>
    </source>
</evidence>
<evidence type="ECO:0000313" key="4">
    <source>
        <dbReference type="Proteomes" id="UP000191153"/>
    </source>
</evidence>
<dbReference type="OrthoDB" id="9806388at2"/>
<feature type="domain" description="Peptidase M24" evidence="1">
    <location>
        <begin position="135"/>
        <end position="338"/>
    </location>
</feature>
<dbReference type="EMBL" id="FUWX01000017">
    <property type="protein sequence ID" value="SJZ97049.1"/>
    <property type="molecule type" value="Genomic_DNA"/>
</dbReference>
<reference evidence="3 4" key="1">
    <citation type="submission" date="2017-02" db="EMBL/GenBank/DDBJ databases">
        <authorList>
            <person name="Peterson S.W."/>
        </authorList>
    </citation>
    <scope>NUCLEOTIDE SEQUENCE [LARGE SCALE GENOMIC DNA]</scope>
    <source>
        <strain evidence="3 4">ATCC 700028</strain>
    </source>
</reference>
<accession>A0A1T4PZZ9</accession>
<dbReference type="InterPro" id="IPR000994">
    <property type="entry name" value="Pept_M24"/>
</dbReference>
<gene>
    <name evidence="3" type="ORF">SAMN02745174_02119</name>
</gene>
<dbReference type="STRING" id="180163.SAMN02745174_02119"/>
<name>A0A1T4PZZ9_9FUSO</name>
<sequence length="354" mass="39817">MSLQGIMKEKNLDGVLVTNMLNVRYLTNFSGTTGIALVINDDVKYFITDFRYVTQGEKEVVPMGFKVVREDRNPLGKVSELLKENGVKRLGIENDSVTLSQFSNFQNSFENVEFINLDNTFLNLRMVKKTYEIETIKDSIKIAEEALNDTLSSIKVGTTEREVCAKLEYEMKRRGGDKPSFDIIVASNDRSALPHGVASDKVIEEGFLTIDYGCFYKGYASDITRTFYVGKNPSEKHIEIYNIVKEANELAIKAVKPGITTRELDKIARDYIASKGYGDKFGHGLGHGFGLQIHELPFVSYRAEEVILKEDMVITIEPGIYIEGFGGVRIEDDVLVTKGGHKVLTSYPKEFKKL</sequence>
<dbReference type="PANTHER" id="PTHR46112">
    <property type="entry name" value="AMINOPEPTIDASE"/>
    <property type="match status" value="1"/>
</dbReference>
<dbReference type="AlphaFoldDB" id="A0A1T4PZZ9"/>
<dbReference type="InterPro" id="IPR050659">
    <property type="entry name" value="Peptidase_M24B"/>
</dbReference>
<dbReference type="InterPro" id="IPR029149">
    <property type="entry name" value="Creatin/AminoP/Spt16_N"/>
</dbReference>
<dbReference type="Proteomes" id="UP000191153">
    <property type="component" value="Unassembled WGS sequence"/>
</dbReference>
<dbReference type="InterPro" id="IPR036005">
    <property type="entry name" value="Creatinase/aminopeptidase-like"/>
</dbReference>
<dbReference type="Pfam" id="PF00557">
    <property type="entry name" value="Peptidase_M24"/>
    <property type="match status" value="1"/>
</dbReference>
<dbReference type="Pfam" id="PF01321">
    <property type="entry name" value="Creatinase_N"/>
    <property type="match status" value="1"/>
</dbReference>
<feature type="domain" description="Creatinase N-terminal" evidence="2">
    <location>
        <begin position="3"/>
        <end position="127"/>
    </location>
</feature>
<proteinExistence type="predicted"/>
<dbReference type="PANTHER" id="PTHR46112:SF3">
    <property type="entry name" value="AMINOPEPTIDASE YPDF"/>
    <property type="match status" value="1"/>
</dbReference>
<organism evidence="3 4">
    <name type="scientific">Cetobacterium ceti</name>
    <dbReference type="NCBI Taxonomy" id="180163"/>
    <lineage>
        <taxon>Bacteria</taxon>
        <taxon>Fusobacteriati</taxon>
        <taxon>Fusobacteriota</taxon>
        <taxon>Fusobacteriia</taxon>
        <taxon>Fusobacteriales</taxon>
        <taxon>Fusobacteriaceae</taxon>
        <taxon>Cetobacterium</taxon>
    </lineage>
</organism>
<dbReference type="Gene3D" id="3.40.350.10">
    <property type="entry name" value="Creatinase/prolidase N-terminal domain"/>
    <property type="match status" value="1"/>
</dbReference>
<dbReference type="InterPro" id="IPR000587">
    <property type="entry name" value="Creatinase_N"/>
</dbReference>
<keyword evidence="4" id="KW-1185">Reference proteome</keyword>
<evidence type="ECO:0000313" key="3">
    <source>
        <dbReference type="EMBL" id="SJZ97049.1"/>
    </source>
</evidence>